<evidence type="ECO:0000256" key="8">
    <source>
        <dbReference type="SAM" id="Phobius"/>
    </source>
</evidence>
<evidence type="ECO:0000256" key="1">
    <source>
        <dbReference type="ARBA" id="ARBA00004651"/>
    </source>
</evidence>
<dbReference type="AlphaFoldDB" id="A0A4V6PRL3"/>
<evidence type="ECO:0000259" key="9">
    <source>
        <dbReference type="Pfam" id="PF13231"/>
    </source>
</evidence>
<evidence type="ECO:0000313" key="11">
    <source>
        <dbReference type="Proteomes" id="UP000294737"/>
    </source>
</evidence>
<dbReference type="Pfam" id="PF13231">
    <property type="entry name" value="PMT_2"/>
    <property type="match status" value="1"/>
</dbReference>
<keyword evidence="7 8" id="KW-0472">Membrane</keyword>
<evidence type="ECO:0000256" key="7">
    <source>
        <dbReference type="ARBA" id="ARBA00023136"/>
    </source>
</evidence>
<feature type="transmembrane region" description="Helical" evidence="8">
    <location>
        <begin position="123"/>
        <end position="142"/>
    </location>
</feature>
<sequence length="563" mass="62365">MANDYNSPPLYAIAKLKLFPDFYAHNLPLPMMPTQSRQPVSPSNKFARLFSPSADDIAPLVILLLLLHLLVWSLFTGLSHRSPDWDNMEELVWASGLEWGYYKHPPLPSWILYGLVSIFGRPVWLTFFTGQLSVILSLWMVWKLGCEITSQRRALIATLLVSVVAYFTVRGVMNNHNTMQLWSVAGAIWMLYRATRTDSMRAWAMLGFFCGCAFLTKYSALIQFAAFALYLLFTGHLRRAQTWKGIALSTAVLIAMVTPHLLWLKQQAAGPVAYAGSEMEPLATYLLELQDLFSFTLTNLGRIAALLLALAIVAIWASRQYKLVPKSARPATIASQLAASDRFFLLVIGIAPLLLTMLIAGAMKIPLAAHWATTFFILFGFFSFWILRSGDDVSLLRKTIVIIVIMQVLGAAGYGLARGPLADKSGRPSRATFPGAEVSRQVHAAWQANMQTPLRLVASDTWLGGNIAIHIGPQVQVLIDGDFGKSPWVDEDKADKCGMLVAINRSKDNPPEIDNEVIALMAQSTQHGTLDIPWTKKPDGPRVEIEWGIIPPQAECSEKPASL</sequence>
<keyword evidence="6 8" id="KW-1133">Transmembrane helix</keyword>
<feature type="domain" description="Glycosyltransferase RgtA/B/C/D-like" evidence="9">
    <location>
        <begin position="103"/>
        <end position="263"/>
    </location>
</feature>
<protein>
    <submittedName>
        <fullName evidence="10">4-amino-4-deoxy-L-arabinose transferase-like glycosyltransferase</fullName>
    </submittedName>
</protein>
<dbReference type="GO" id="GO:0016763">
    <property type="term" value="F:pentosyltransferase activity"/>
    <property type="evidence" value="ECO:0007669"/>
    <property type="project" value="TreeGrafter"/>
</dbReference>
<evidence type="ECO:0000256" key="4">
    <source>
        <dbReference type="ARBA" id="ARBA00022679"/>
    </source>
</evidence>
<dbReference type="GO" id="GO:0009103">
    <property type="term" value="P:lipopolysaccharide biosynthetic process"/>
    <property type="evidence" value="ECO:0007669"/>
    <property type="project" value="UniProtKB-ARBA"/>
</dbReference>
<dbReference type="Proteomes" id="UP000294737">
    <property type="component" value="Unassembled WGS sequence"/>
</dbReference>
<dbReference type="RefSeq" id="WP_241523010.1">
    <property type="nucleotide sequence ID" value="NZ_PTLZ01000001.1"/>
</dbReference>
<feature type="transmembrane region" description="Helical" evidence="8">
    <location>
        <begin position="202"/>
        <end position="233"/>
    </location>
</feature>
<feature type="transmembrane region" description="Helical" evidence="8">
    <location>
        <begin position="292"/>
        <end position="317"/>
    </location>
</feature>
<proteinExistence type="predicted"/>
<organism evidence="10 11">
    <name type="scientific">Herminiimonas fonticola</name>
    <dbReference type="NCBI Taxonomy" id="303380"/>
    <lineage>
        <taxon>Bacteria</taxon>
        <taxon>Pseudomonadati</taxon>
        <taxon>Pseudomonadota</taxon>
        <taxon>Betaproteobacteria</taxon>
        <taxon>Burkholderiales</taxon>
        <taxon>Oxalobacteraceae</taxon>
        <taxon>Herminiimonas</taxon>
    </lineage>
</organism>
<dbReference type="PANTHER" id="PTHR33908">
    <property type="entry name" value="MANNOSYLTRANSFERASE YKCB-RELATED"/>
    <property type="match status" value="1"/>
</dbReference>
<keyword evidence="5 8" id="KW-0812">Transmembrane</keyword>
<dbReference type="InterPro" id="IPR050297">
    <property type="entry name" value="LipidA_mod_glycosyltrf_83"/>
</dbReference>
<keyword evidence="3" id="KW-0328">Glycosyltransferase</keyword>
<evidence type="ECO:0000313" key="10">
    <source>
        <dbReference type="EMBL" id="TDN94428.1"/>
    </source>
</evidence>
<comment type="caution">
    <text evidence="10">The sequence shown here is derived from an EMBL/GenBank/DDBJ whole genome shotgun (WGS) entry which is preliminary data.</text>
</comment>
<comment type="subcellular location">
    <subcellularLocation>
        <location evidence="1">Cell membrane</location>
        <topology evidence="1">Multi-pass membrane protein</topology>
    </subcellularLocation>
</comment>
<feature type="transmembrane region" description="Helical" evidence="8">
    <location>
        <begin position="368"/>
        <end position="387"/>
    </location>
</feature>
<feature type="transmembrane region" description="Helical" evidence="8">
    <location>
        <begin position="343"/>
        <end position="362"/>
    </location>
</feature>
<feature type="transmembrane region" description="Helical" evidence="8">
    <location>
        <begin position="57"/>
        <end position="75"/>
    </location>
</feature>
<dbReference type="EMBL" id="SNWF01000004">
    <property type="protein sequence ID" value="TDN94428.1"/>
    <property type="molecule type" value="Genomic_DNA"/>
</dbReference>
<evidence type="ECO:0000256" key="2">
    <source>
        <dbReference type="ARBA" id="ARBA00022475"/>
    </source>
</evidence>
<gene>
    <name evidence="10" type="ORF">EV677_0972</name>
</gene>
<feature type="transmembrane region" description="Helical" evidence="8">
    <location>
        <begin position="399"/>
        <end position="417"/>
    </location>
</feature>
<feature type="transmembrane region" description="Helical" evidence="8">
    <location>
        <begin position="245"/>
        <end position="264"/>
    </location>
</feature>
<keyword evidence="4 10" id="KW-0808">Transferase</keyword>
<keyword evidence="11" id="KW-1185">Reference proteome</keyword>
<reference evidence="10 11" key="1">
    <citation type="submission" date="2019-03" db="EMBL/GenBank/DDBJ databases">
        <title>Genomic Encyclopedia of Type Strains, Phase IV (KMG-IV): sequencing the most valuable type-strain genomes for metagenomic binning, comparative biology and taxonomic classification.</title>
        <authorList>
            <person name="Goeker M."/>
        </authorList>
    </citation>
    <scope>NUCLEOTIDE SEQUENCE [LARGE SCALE GENOMIC DNA]</scope>
    <source>
        <strain evidence="10 11">DSM 18555</strain>
    </source>
</reference>
<feature type="transmembrane region" description="Helical" evidence="8">
    <location>
        <begin position="154"/>
        <end position="173"/>
    </location>
</feature>
<evidence type="ECO:0000256" key="6">
    <source>
        <dbReference type="ARBA" id="ARBA00022989"/>
    </source>
</evidence>
<keyword evidence="2" id="KW-1003">Cell membrane</keyword>
<dbReference type="GO" id="GO:0005886">
    <property type="term" value="C:plasma membrane"/>
    <property type="evidence" value="ECO:0007669"/>
    <property type="project" value="UniProtKB-SubCell"/>
</dbReference>
<evidence type="ECO:0000256" key="3">
    <source>
        <dbReference type="ARBA" id="ARBA00022676"/>
    </source>
</evidence>
<dbReference type="InterPro" id="IPR038731">
    <property type="entry name" value="RgtA/B/C-like"/>
</dbReference>
<name>A0A4V6PRL3_9BURK</name>
<dbReference type="PANTHER" id="PTHR33908:SF9">
    <property type="entry name" value="BLL5595 PROTEIN"/>
    <property type="match status" value="1"/>
</dbReference>
<accession>A0A4V6PRL3</accession>
<evidence type="ECO:0000256" key="5">
    <source>
        <dbReference type="ARBA" id="ARBA00022692"/>
    </source>
</evidence>